<dbReference type="Pfam" id="PF01258">
    <property type="entry name" value="zf-dskA_traR"/>
    <property type="match status" value="1"/>
</dbReference>
<keyword evidence="2" id="KW-0863">Zinc-finger</keyword>
<dbReference type="InterPro" id="IPR000962">
    <property type="entry name" value="Znf_DskA_TraR"/>
</dbReference>
<dbReference type="PANTHER" id="PTHR33823">
    <property type="entry name" value="RNA POLYMERASE-BINDING TRANSCRIPTION FACTOR DKSA-RELATED"/>
    <property type="match status" value="1"/>
</dbReference>
<evidence type="ECO:0000256" key="4">
    <source>
        <dbReference type="PROSITE-ProRule" id="PRU00510"/>
    </source>
</evidence>
<protein>
    <recommendedName>
        <fullName evidence="5">Zinc finger DksA/TraR C4-type domain-containing protein</fullName>
    </recommendedName>
</protein>
<proteinExistence type="predicted"/>
<evidence type="ECO:0000256" key="1">
    <source>
        <dbReference type="ARBA" id="ARBA00022723"/>
    </source>
</evidence>
<accession>A0A1G2QEC5</accession>
<keyword evidence="3" id="KW-0862">Zinc</keyword>
<evidence type="ECO:0000313" key="7">
    <source>
        <dbReference type="Proteomes" id="UP000177043"/>
    </source>
</evidence>
<dbReference type="PROSITE" id="PS51128">
    <property type="entry name" value="ZF_DKSA_2"/>
    <property type="match status" value="1"/>
</dbReference>
<feature type="domain" description="Zinc finger DksA/TraR C4-type" evidence="5">
    <location>
        <begin position="88"/>
        <end position="115"/>
    </location>
</feature>
<dbReference type="EMBL" id="MHTJ01000002">
    <property type="protein sequence ID" value="OHA58867.1"/>
    <property type="molecule type" value="Genomic_DNA"/>
</dbReference>
<comment type="caution">
    <text evidence="6">The sequence shown here is derived from an EMBL/GenBank/DDBJ whole genome shotgun (WGS) entry which is preliminary data.</text>
</comment>
<comment type="caution">
    <text evidence="4">Lacks conserved residue(s) required for the propagation of feature annotation.</text>
</comment>
<dbReference type="Proteomes" id="UP000177043">
    <property type="component" value="Unassembled WGS sequence"/>
</dbReference>
<dbReference type="AlphaFoldDB" id="A0A1G2QEC5"/>
<dbReference type="STRING" id="1802438.A2571_00595"/>
<evidence type="ECO:0000256" key="2">
    <source>
        <dbReference type="ARBA" id="ARBA00022771"/>
    </source>
</evidence>
<organism evidence="6 7">
    <name type="scientific">Candidatus Vogelbacteria bacterium RIFOXYD1_FULL_44_32</name>
    <dbReference type="NCBI Taxonomy" id="1802438"/>
    <lineage>
        <taxon>Bacteria</taxon>
        <taxon>Candidatus Vogeliibacteriota</taxon>
    </lineage>
</organism>
<sequence length="121" mass="13655">MIDTNKYQTKLLELKAQIETDLAQVATTKLNSDGERWSAVPTDRDQEMEMRDEVADRFEDLTERESAERTFEARLKQVTEALQMIADGTYGICKIGGEEIESERLEANPAASTCKAHIDAE</sequence>
<name>A0A1G2QEC5_9BACT</name>
<evidence type="ECO:0000256" key="3">
    <source>
        <dbReference type="ARBA" id="ARBA00022833"/>
    </source>
</evidence>
<keyword evidence="1" id="KW-0479">Metal-binding</keyword>
<dbReference type="GO" id="GO:0008270">
    <property type="term" value="F:zinc ion binding"/>
    <property type="evidence" value="ECO:0007669"/>
    <property type="project" value="UniProtKB-KW"/>
</dbReference>
<dbReference type="PANTHER" id="PTHR33823:SF4">
    <property type="entry name" value="GENERAL STRESS PROTEIN 16O"/>
    <property type="match status" value="1"/>
</dbReference>
<dbReference type="Gene3D" id="1.20.120.910">
    <property type="entry name" value="DksA, coiled-coil domain"/>
    <property type="match status" value="1"/>
</dbReference>
<evidence type="ECO:0000259" key="5">
    <source>
        <dbReference type="Pfam" id="PF01258"/>
    </source>
</evidence>
<gene>
    <name evidence="6" type="ORF">A2571_00595</name>
</gene>
<evidence type="ECO:0000313" key="6">
    <source>
        <dbReference type="EMBL" id="OHA58867.1"/>
    </source>
</evidence>
<reference evidence="6 7" key="1">
    <citation type="journal article" date="2016" name="Nat. Commun.">
        <title>Thousands of microbial genomes shed light on interconnected biogeochemical processes in an aquifer system.</title>
        <authorList>
            <person name="Anantharaman K."/>
            <person name="Brown C.T."/>
            <person name="Hug L.A."/>
            <person name="Sharon I."/>
            <person name="Castelle C.J."/>
            <person name="Probst A.J."/>
            <person name="Thomas B.C."/>
            <person name="Singh A."/>
            <person name="Wilkins M.J."/>
            <person name="Karaoz U."/>
            <person name="Brodie E.L."/>
            <person name="Williams K.H."/>
            <person name="Hubbard S.S."/>
            <person name="Banfield J.F."/>
        </authorList>
    </citation>
    <scope>NUCLEOTIDE SEQUENCE [LARGE SCALE GENOMIC DNA]</scope>
</reference>